<evidence type="ECO:0000313" key="8">
    <source>
        <dbReference type="Proteomes" id="UP000440578"/>
    </source>
</evidence>
<dbReference type="InterPro" id="IPR046341">
    <property type="entry name" value="SET_dom_sf"/>
</dbReference>
<dbReference type="InterPro" id="IPR036640">
    <property type="entry name" value="ABC1_TM_sf"/>
</dbReference>
<keyword evidence="8" id="KW-1185">Reference proteome</keyword>
<dbReference type="CDD" id="cd19177">
    <property type="entry name" value="SET_SETD4"/>
    <property type="match status" value="1"/>
</dbReference>
<dbReference type="InterPro" id="IPR050600">
    <property type="entry name" value="SETD3_SETD6_MTase"/>
</dbReference>
<dbReference type="GO" id="GO:0005524">
    <property type="term" value="F:ATP binding"/>
    <property type="evidence" value="ECO:0007669"/>
    <property type="project" value="InterPro"/>
</dbReference>
<evidence type="ECO:0000256" key="4">
    <source>
        <dbReference type="SAM" id="MobiDB-lite"/>
    </source>
</evidence>
<accession>A0A6A4WF74</accession>
<reference evidence="7 8" key="1">
    <citation type="submission" date="2019-07" db="EMBL/GenBank/DDBJ databases">
        <title>Draft genome assembly of a fouling barnacle, Amphibalanus amphitrite (Darwin, 1854): The first reference genome for Thecostraca.</title>
        <authorList>
            <person name="Kim W."/>
        </authorList>
    </citation>
    <scope>NUCLEOTIDE SEQUENCE [LARGE SCALE GENOMIC DNA]</scope>
    <source>
        <strain evidence="7">SNU_AA5</strain>
        <tissue evidence="7">Soma without cirri and trophi</tissue>
    </source>
</reference>
<name>A0A6A4WF74_AMPAM</name>
<dbReference type="GO" id="GO:0016020">
    <property type="term" value="C:membrane"/>
    <property type="evidence" value="ECO:0007669"/>
    <property type="project" value="InterPro"/>
</dbReference>
<dbReference type="Gene3D" id="3.90.1410.10">
    <property type="entry name" value="set domain protein methyltransferase, domain 1"/>
    <property type="match status" value="1"/>
</dbReference>
<dbReference type="SUPFAM" id="SSF82199">
    <property type="entry name" value="SET domain"/>
    <property type="match status" value="1"/>
</dbReference>
<sequence>MGRTKRHRLRNRANATEKPIIASSELAELVGWMRRRRWAGPGPLRPALFPDTGRGLLSRRPLQPGSTLVSIPLSLLVSSATALRSELGAALRAARPAVSAQLAVSLWLALERRRGADSGWRPYLASLPSAYTTPAYCEPRELSADLLPGALLSAALGQRRLLLRQLQRARHLLRQTSIPCTAGWEISEEEFRHAWFTVNTRAVFLDPSHAPGLFAEDNLALAPFLDLFNHSPTANMSSRVIGDHYELVTEDRFSAGEQVFINYGPHDNLRLLLDYGFVVPGNSQDAVPVPAEWVPLPAAARDDSPTGDLTIGRPGVSWGLAVRLYLAGLTAAERAAGRAADVWRLAPEELTAPSAVRRALAALLVRLVRHLESCLAAQRAMTAPSDALRVCSALLREWLLVLQGHVWERGRRPGADGASTLSQESLGPLQGPDVSSSQMVKTMLGYVWPKDDKESRRRVVAAVGLLAGAKLLNVQVPFIFKSLVDYLNTHTGEMLTLAEPVSTVTTYATALVIGYGLARAGAAAGNELRNAVFATVAQRSIRKVAKNVFLHLHELDLSFHLSRQTGALSKVRPEGRRLYIDWEWRDLALF</sequence>
<dbReference type="InterPro" id="IPR011527">
    <property type="entry name" value="ABC1_TM_dom"/>
</dbReference>
<dbReference type="Pfam" id="PF00856">
    <property type="entry name" value="SET"/>
    <property type="match status" value="1"/>
</dbReference>
<gene>
    <name evidence="7" type="primary">Setd4_0</name>
    <name evidence="7" type="ORF">FJT64_025386</name>
</gene>
<dbReference type="Proteomes" id="UP000440578">
    <property type="component" value="Unassembled WGS sequence"/>
</dbReference>
<dbReference type="InterPro" id="IPR044429">
    <property type="entry name" value="SETD4_SET"/>
</dbReference>
<keyword evidence="3" id="KW-0472">Membrane</keyword>
<keyword evidence="1" id="KW-0812">Transmembrane</keyword>
<evidence type="ECO:0000259" key="6">
    <source>
        <dbReference type="PROSITE" id="PS50929"/>
    </source>
</evidence>
<dbReference type="SUPFAM" id="SSF90123">
    <property type="entry name" value="ABC transporter transmembrane region"/>
    <property type="match status" value="1"/>
</dbReference>
<dbReference type="AlphaFoldDB" id="A0A6A4WF74"/>
<dbReference type="PANTHER" id="PTHR13271:SF151">
    <property type="entry name" value="SET DOMAIN-CONTAINING PROTEIN 4"/>
    <property type="match status" value="1"/>
</dbReference>
<dbReference type="PANTHER" id="PTHR13271">
    <property type="entry name" value="UNCHARACTERIZED PUTATIVE METHYLTRANSFERASE"/>
    <property type="match status" value="1"/>
</dbReference>
<dbReference type="EMBL" id="VIIS01001052">
    <property type="protein sequence ID" value="KAF0302494.1"/>
    <property type="molecule type" value="Genomic_DNA"/>
</dbReference>
<evidence type="ECO:0000256" key="1">
    <source>
        <dbReference type="ARBA" id="ARBA00022692"/>
    </source>
</evidence>
<protein>
    <submittedName>
        <fullName evidence="7">SET domain-containing protein 4</fullName>
    </submittedName>
</protein>
<evidence type="ECO:0000313" key="7">
    <source>
        <dbReference type="EMBL" id="KAF0302494.1"/>
    </source>
</evidence>
<feature type="domain" description="SET" evidence="5">
    <location>
        <begin position="42"/>
        <end position="264"/>
    </location>
</feature>
<evidence type="ECO:0000259" key="5">
    <source>
        <dbReference type="PROSITE" id="PS50280"/>
    </source>
</evidence>
<dbReference type="Gene3D" id="1.20.1560.10">
    <property type="entry name" value="ABC transporter type 1, transmembrane domain"/>
    <property type="match status" value="1"/>
</dbReference>
<feature type="region of interest" description="Disordered" evidence="4">
    <location>
        <begin position="413"/>
        <end position="436"/>
    </location>
</feature>
<dbReference type="PROSITE" id="PS50929">
    <property type="entry name" value="ABC_TM1F"/>
    <property type="match status" value="1"/>
</dbReference>
<dbReference type="InterPro" id="IPR001214">
    <property type="entry name" value="SET_dom"/>
</dbReference>
<dbReference type="Pfam" id="PF00664">
    <property type="entry name" value="ABC_membrane"/>
    <property type="match status" value="1"/>
</dbReference>
<evidence type="ECO:0000256" key="2">
    <source>
        <dbReference type="ARBA" id="ARBA00022989"/>
    </source>
</evidence>
<comment type="caution">
    <text evidence="7">The sequence shown here is derived from an EMBL/GenBank/DDBJ whole genome shotgun (WGS) entry which is preliminary data.</text>
</comment>
<evidence type="ECO:0000256" key="3">
    <source>
        <dbReference type="ARBA" id="ARBA00023136"/>
    </source>
</evidence>
<dbReference type="OrthoDB" id="6381989at2759"/>
<proteinExistence type="predicted"/>
<dbReference type="GO" id="GO:0140359">
    <property type="term" value="F:ABC-type transporter activity"/>
    <property type="evidence" value="ECO:0007669"/>
    <property type="project" value="InterPro"/>
</dbReference>
<dbReference type="PROSITE" id="PS50280">
    <property type="entry name" value="SET"/>
    <property type="match status" value="1"/>
</dbReference>
<feature type="domain" description="ABC transmembrane type-1" evidence="6">
    <location>
        <begin position="460"/>
        <end position="568"/>
    </location>
</feature>
<keyword evidence="2" id="KW-1133">Transmembrane helix</keyword>
<dbReference type="GO" id="GO:0016279">
    <property type="term" value="F:protein-lysine N-methyltransferase activity"/>
    <property type="evidence" value="ECO:0007669"/>
    <property type="project" value="InterPro"/>
</dbReference>
<organism evidence="7 8">
    <name type="scientific">Amphibalanus amphitrite</name>
    <name type="common">Striped barnacle</name>
    <name type="synonym">Balanus amphitrite</name>
    <dbReference type="NCBI Taxonomy" id="1232801"/>
    <lineage>
        <taxon>Eukaryota</taxon>
        <taxon>Metazoa</taxon>
        <taxon>Ecdysozoa</taxon>
        <taxon>Arthropoda</taxon>
        <taxon>Crustacea</taxon>
        <taxon>Multicrustacea</taxon>
        <taxon>Cirripedia</taxon>
        <taxon>Thoracica</taxon>
        <taxon>Thoracicalcarea</taxon>
        <taxon>Balanomorpha</taxon>
        <taxon>Balanoidea</taxon>
        <taxon>Balanidae</taxon>
        <taxon>Amphibalaninae</taxon>
        <taxon>Amphibalanus</taxon>
    </lineage>
</organism>